<sequence length="60" mass="6828">ELVSKMDDRHLVEVDDGLMEIPKIKMWFDEKDVLFGQAKNTIDFVGVGELWKLGGRSFGS</sequence>
<dbReference type="Proteomes" id="UP000265520">
    <property type="component" value="Unassembled WGS sequence"/>
</dbReference>
<proteinExistence type="predicted"/>
<keyword evidence="2" id="KW-1185">Reference proteome</keyword>
<organism evidence="1 2">
    <name type="scientific">Trifolium medium</name>
    <dbReference type="NCBI Taxonomy" id="97028"/>
    <lineage>
        <taxon>Eukaryota</taxon>
        <taxon>Viridiplantae</taxon>
        <taxon>Streptophyta</taxon>
        <taxon>Embryophyta</taxon>
        <taxon>Tracheophyta</taxon>
        <taxon>Spermatophyta</taxon>
        <taxon>Magnoliopsida</taxon>
        <taxon>eudicotyledons</taxon>
        <taxon>Gunneridae</taxon>
        <taxon>Pentapetalae</taxon>
        <taxon>rosids</taxon>
        <taxon>fabids</taxon>
        <taxon>Fabales</taxon>
        <taxon>Fabaceae</taxon>
        <taxon>Papilionoideae</taxon>
        <taxon>50 kb inversion clade</taxon>
        <taxon>NPAAA clade</taxon>
        <taxon>Hologalegina</taxon>
        <taxon>IRL clade</taxon>
        <taxon>Trifolieae</taxon>
        <taxon>Trifolium</taxon>
    </lineage>
</organism>
<evidence type="ECO:0000313" key="1">
    <source>
        <dbReference type="EMBL" id="MCI26519.1"/>
    </source>
</evidence>
<feature type="non-terminal residue" evidence="1">
    <location>
        <position position="1"/>
    </location>
</feature>
<dbReference type="AlphaFoldDB" id="A0A392QRC1"/>
<protein>
    <submittedName>
        <fullName evidence="1">Uncharacterized protein</fullName>
    </submittedName>
</protein>
<evidence type="ECO:0000313" key="2">
    <source>
        <dbReference type="Proteomes" id="UP000265520"/>
    </source>
</evidence>
<reference evidence="1 2" key="1">
    <citation type="journal article" date="2018" name="Front. Plant Sci.">
        <title>Red Clover (Trifolium pratense) and Zigzag Clover (T. medium) - A Picture of Genomic Similarities and Differences.</title>
        <authorList>
            <person name="Dluhosova J."/>
            <person name="Istvanek J."/>
            <person name="Nedelnik J."/>
            <person name="Repkova J."/>
        </authorList>
    </citation>
    <scope>NUCLEOTIDE SEQUENCE [LARGE SCALE GENOMIC DNA]</scope>
    <source>
        <strain evidence="2">cv. 10/8</strain>
        <tissue evidence="1">Leaf</tissue>
    </source>
</reference>
<comment type="caution">
    <text evidence="1">The sequence shown here is derived from an EMBL/GenBank/DDBJ whole genome shotgun (WGS) entry which is preliminary data.</text>
</comment>
<dbReference type="EMBL" id="LXQA010153763">
    <property type="protein sequence ID" value="MCI26519.1"/>
    <property type="molecule type" value="Genomic_DNA"/>
</dbReference>
<accession>A0A392QRC1</accession>
<name>A0A392QRC1_9FABA</name>